<dbReference type="EMBL" id="UPSH01000001">
    <property type="protein sequence ID" value="VBB18857.1"/>
    <property type="molecule type" value="Genomic_DNA"/>
</dbReference>
<organism evidence="1 2">
    <name type="scientific">Yasminevirus sp. GU-2018</name>
    <dbReference type="NCBI Taxonomy" id="2420051"/>
    <lineage>
        <taxon>Viruses</taxon>
        <taxon>Varidnaviria</taxon>
        <taxon>Bamfordvirae</taxon>
        <taxon>Nucleocytoviricota</taxon>
        <taxon>Megaviricetes</taxon>
        <taxon>Imitervirales</taxon>
        <taxon>Mimiviridae</taxon>
        <taxon>Klosneuvirinae</taxon>
        <taxon>Yasminevirus</taxon>
        <taxon>Yasminevirus saudimassiliense</taxon>
    </lineage>
</organism>
<reference evidence="1 2" key="1">
    <citation type="submission" date="2018-10" db="EMBL/GenBank/DDBJ databases">
        <authorList>
            <consortium name="IHU Genomes"/>
        </authorList>
    </citation>
    <scope>NUCLEOTIDE SEQUENCE [LARGE SCALE GENOMIC DNA]</scope>
    <source>
        <strain evidence="1 2">A1</strain>
    </source>
</reference>
<name>A0A5K0UA38_9VIRU</name>
<evidence type="ECO:0000313" key="2">
    <source>
        <dbReference type="Proteomes" id="UP000594342"/>
    </source>
</evidence>
<evidence type="ECO:0000313" key="1">
    <source>
        <dbReference type="EMBL" id="VBB18857.1"/>
    </source>
</evidence>
<keyword evidence="2" id="KW-1185">Reference proteome</keyword>
<gene>
    <name evidence="1" type="ORF">YASMINEVIRUS_1389</name>
</gene>
<sequence length="206" mass="23831">MASLQELDETLPAHFTLSNRNLIVIARAREESVFFYDSIDRNTTIVLLAEPNCYPIKRIFLEFMTDIGATVIDLREKESFDSNYKMTKRSQQILAKLITENSYDKIITHPKYSRNNDPQNREIFDFVSLMVRALGTNNHYTYNKIGVNGNPKLPCKVKMGIFELYCRMGNNNDEINRQMLQNYINISSNISGIRRVVASDMRQASD</sequence>
<protein>
    <submittedName>
        <fullName evidence="1">Uncharacterized protein</fullName>
    </submittedName>
</protein>
<comment type="caution">
    <text evidence="1">The sequence shown here is derived from an EMBL/GenBank/DDBJ whole genome shotgun (WGS) entry which is preliminary data.</text>
</comment>
<accession>A0A5K0UA38</accession>
<dbReference type="Proteomes" id="UP000594342">
    <property type="component" value="Unassembled WGS sequence"/>
</dbReference>
<proteinExistence type="predicted"/>